<organism evidence="2 3">
    <name type="scientific">Geomesophilobacter sediminis</name>
    <dbReference type="NCBI Taxonomy" id="2798584"/>
    <lineage>
        <taxon>Bacteria</taxon>
        <taxon>Pseudomonadati</taxon>
        <taxon>Thermodesulfobacteriota</taxon>
        <taxon>Desulfuromonadia</taxon>
        <taxon>Geobacterales</taxon>
        <taxon>Geobacteraceae</taxon>
        <taxon>Geomesophilobacter</taxon>
    </lineage>
</organism>
<accession>A0A8J7ISN8</accession>
<gene>
    <name evidence="2" type="ORF">JFN93_16685</name>
</gene>
<evidence type="ECO:0000313" key="2">
    <source>
        <dbReference type="EMBL" id="MBJ6726349.1"/>
    </source>
</evidence>
<comment type="caution">
    <text evidence="2">The sequence shown here is derived from an EMBL/GenBank/DDBJ whole genome shotgun (WGS) entry which is preliminary data.</text>
</comment>
<reference evidence="2" key="1">
    <citation type="submission" date="2020-12" db="EMBL/GenBank/DDBJ databases">
        <title>Geomonas sp. Red875, isolated from river sediment.</title>
        <authorList>
            <person name="Xu Z."/>
            <person name="Zhang Z."/>
            <person name="Masuda Y."/>
            <person name="Itoh H."/>
            <person name="Senoo K."/>
        </authorList>
    </citation>
    <scope>NUCLEOTIDE SEQUENCE</scope>
    <source>
        <strain evidence="2">Red875</strain>
    </source>
</reference>
<evidence type="ECO:0000313" key="3">
    <source>
        <dbReference type="Proteomes" id="UP000636888"/>
    </source>
</evidence>
<dbReference type="InterPro" id="IPR012437">
    <property type="entry name" value="DUF1638"/>
</dbReference>
<name>A0A8J7ISN8_9BACT</name>
<dbReference type="EMBL" id="JAEMHM010000013">
    <property type="protein sequence ID" value="MBJ6726349.1"/>
    <property type="molecule type" value="Genomic_DNA"/>
</dbReference>
<dbReference type="RefSeq" id="WP_199385253.1">
    <property type="nucleotide sequence ID" value="NZ_JAEMHM010000013.1"/>
</dbReference>
<dbReference type="AlphaFoldDB" id="A0A8J7ISN8"/>
<dbReference type="Proteomes" id="UP000636888">
    <property type="component" value="Unassembled WGS sequence"/>
</dbReference>
<proteinExistence type="predicted"/>
<keyword evidence="3" id="KW-1185">Reference proteome</keyword>
<dbReference type="Pfam" id="PF07796">
    <property type="entry name" value="DUF1638"/>
    <property type="match status" value="1"/>
</dbReference>
<sequence>MSCGTVWLCCGVLRNEMEELVRRGKIGGELLFLDSMLHMDPLKLEERVAAALERLCETSDTIVLVYGDCGAHLLDLVRKYRIGRVPVINCAQLLVGRARYRRLMQEGAFLVLPEWALRWEQIMKSELGLNRSVAQDLMGEHRGVLVYLDTGIVQVPQRQLQAFSSYTGLPWRVEAVDLDVMLESLLAARAESLTENSAREQI</sequence>
<evidence type="ECO:0000259" key="1">
    <source>
        <dbReference type="Pfam" id="PF07796"/>
    </source>
</evidence>
<protein>
    <submittedName>
        <fullName evidence="2">DUF1638 domain-containing protein</fullName>
    </submittedName>
</protein>
<feature type="domain" description="DUF1638" evidence="1">
    <location>
        <begin position="32"/>
        <end position="181"/>
    </location>
</feature>